<keyword evidence="1" id="KW-0805">Transcription regulation</keyword>
<evidence type="ECO:0000313" key="7">
    <source>
        <dbReference type="EMBL" id="RBP83783.1"/>
    </source>
</evidence>
<dbReference type="SUPFAM" id="SSF46689">
    <property type="entry name" value="Homeodomain-like"/>
    <property type="match status" value="1"/>
</dbReference>
<evidence type="ECO:0000256" key="5">
    <source>
        <dbReference type="SAM" id="MobiDB-lite"/>
    </source>
</evidence>
<keyword evidence="8" id="KW-1185">Reference proteome</keyword>
<dbReference type="Gene3D" id="1.10.357.10">
    <property type="entry name" value="Tetracycline Repressor, domain 2"/>
    <property type="match status" value="1"/>
</dbReference>
<evidence type="ECO:0000256" key="4">
    <source>
        <dbReference type="PROSITE-ProRule" id="PRU00335"/>
    </source>
</evidence>
<accession>A0A366JA10</accession>
<evidence type="ECO:0000256" key="1">
    <source>
        <dbReference type="ARBA" id="ARBA00023015"/>
    </source>
</evidence>
<keyword evidence="2 4" id="KW-0238">DNA-binding</keyword>
<keyword evidence="3" id="KW-0804">Transcription</keyword>
<dbReference type="GO" id="GO:0003700">
    <property type="term" value="F:DNA-binding transcription factor activity"/>
    <property type="evidence" value="ECO:0007669"/>
    <property type="project" value="TreeGrafter"/>
</dbReference>
<comment type="caution">
    <text evidence="7">The sequence shown here is derived from an EMBL/GenBank/DDBJ whole genome shotgun (WGS) entry which is preliminary data.</text>
</comment>
<dbReference type="PANTHER" id="PTHR30055">
    <property type="entry name" value="HTH-TYPE TRANSCRIPTIONAL REGULATOR RUTR"/>
    <property type="match status" value="1"/>
</dbReference>
<feature type="domain" description="HTH tetR-type" evidence="6">
    <location>
        <begin position="20"/>
        <end position="80"/>
    </location>
</feature>
<evidence type="ECO:0000256" key="3">
    <source>
        <dbReference type="ARBA" id="ARBA00023163"/>
    </source>
</evidence>
<dbReference type="InterPro" id="IPR009057">
    <property type="entry name" value="Homeodomain-like_sf"/>
</dbReference>
<dbReference type="PANTHER" id="PTHR30055:SF234">
    <property type="entry name" value="HTH-TYPE TRANSCRIPTIONAL REGULATOR BETI"/>
    <property type="match status" value="1"/>
</dbReference>
<name>A0A366JA10_9GAMM</name>
<dbReference type="InterPro" id="IPR050109">
    <property type="entry name" value="HTH-type_TetR-like_transc_reg"/>
</dbReference>
<dbReference type="AlphaFoldDB" id="A0A366JA10"/>
<reference evidence="7 8" key="1">
    <citation type="submission" date="2018-06" db="EMBL/GenBank/DDBJ databases">
        <title>Genomic Encyclopedia of Type Strains, Phase III (KMG-III): the genomes of soil and plant-associated and newly described type strains.</title>
        <authorList>
            <person name="Whitman W."/>
        </authorList>
    </citation>
    <scope>NUCLEOTIDE SEQUENCE [LARGE SCALE GENOMIC DNA]</scope>
    <source>
        <strain evidence="7 8">CECT 7377</strain>
    </source>
</reference>
<dbReference type="RefSeq" id="WP_113916147.1">
    <property type="nucleotide sequence ID" value="NZ_QNSE01000005.1"/>
</dbReference>
<dbReference type="EMBL" id="QNSE01000005">
    <property type="protein sequence ID" value="RBP83783.1"/>
    <property type="molecule type" value="Genomic_DNA"/>
</dbReference>
<dbReference type="OrthoDB" id="5705802at2"/>
<feature type="region of interest" description="Disordered" evidence="5">
    <location>
        <begin position="1"/>
        <end position="22"/>
    </location>
</feature>
<feature type="compositionally biased region" description="Basic residues" evidence="5">
    <location>
        <begin position="7"/>
        <end position="16"/>
    </location>
</feature>
<evidence type="ECO:0000313" key="8">
    <source>
        <dbReference type="Proteomes" id="UP000252792"/>
    </source>
</evidence>
<dbReference type="GO" id="GO:0000976">
    <property type="term" value="F:transcription cis-regulatory region binding"/>
    <property type="evidence" value="ECO:0007669"/>
    <property type="project" value="TreeGrafter"/>
</dbReference>
<proteinExistence type="predicted"/>
<evidence type="ECO:0000256" key="2">
    <source>
        <dbReference type="ARBA" id="ARBA00023125"/>
    </source>
</evidence>
<dbReference type="Pfam" id="PF00440">
    <property type="entry name" value="TetR_N"/>
    <property type="match status" value="1"/>
</dbReference>
<sequence>MIEQPKKEKRSGRPSKNRTEETSKKIIRTAASLFATQGYAATSIEQVASACSAGKDTIYRRYSSKLELFQAVVEDMRCRIVDRLTLEIETISNEGNKLEHLKHIARWFLTVNLDPEMIAFKRIALSESKFFDVSKSAQQHSDPIMDRLILLVKETQKSNFLRQGDPEKLAMHLLHSIVFGPSNDAMLGKTTYSSVEAQNNYFEQAWMFFLFGANTEKQS</sequence>
<dbReference type="PRINTS" id="PR00455">
    <property type="entry name" value="HTHTETR"/>
</dbReference>
<evidence type="ECO:0000259" key="6">
    <source>
        <dbReference type="PROSITE" id="PS50977"/>
    </source>
</evidence>
<dbReference type="PROSITE" id="PS50977">
    <property type="entry name" value="HTH_TETR_2"/>
    <property type="match status" value="1"/>
</dbReference>
<dbReference type="Proteomes" id="UP000252792">
    <property type="component" value="Unassembled WGS sequence"/>
</dbReference>
<organism evidence="7 8">
    <name type="scientific">Marinomonas rhizomae</name>
    <dbReference type="NCBI Taxonomy" id="491948"/>
    <lineage>
        <taxon>Bacteria</taxon>
        <taxon>Pseudomonadati</taxon>
        <taxon>Pseudomonadota</taxon>
        <taxon>Gammaproteobacteria</taxon>
        <taxon>Oceanospirillales</taxon>
        <taxon>Oceanospirillaceae</taxon>
        <taxon>Marinomonas</taxon>
    </lineage>
</organism>
<feature type="DNA-binding region" description="H-T-H motif" evidence="4">
    <location>
        <begin position="43"/>
        <end position="62"/>
    </location>
</feature>
<gene>
    <name evidence="7" type="ORF">DFP80_105103</name>
</gene>
<dbReference type="InterPro" id="IPR001647">
    <property type="entry name" value="HTH_TetR"/>
</dbReference>
<protein>
    <submittedName>
        <fullName evidence="7">TetR family transcriptional regulator</fullName>
    </submittedName>
</protein>